<dbReference type="EC" id="3.1.3.16" evidence="2"/>
<dbReference type="InterPro" id="IPR020405">
    <property type="entry name" value="Atypical_DUSP_subfamA"/>
</dbReference>
<evidence type="ECO:0000256" key="1">
    <source>
        <dbReference type="ARBA" id="ARBA00008601"/>
    </source>
</evidence>
<name>T1ES13_HELRO</name>
<dbReference type="eggNOG" id="KOG1716">
    <property type="taxonomic scope" value="Eukaryota"/>
</dbReference>
<reference evidence="10 12" key="2">
    <citation type="journal article" date="2013" name="Nature">
        <title>Insights into bilaterian evolution from three spiralian genomes.</title>
        <authorList>
            <person name="Simakov O."/>
            <person name="Marletaz F."/>
            <person name="Cho S.J."/>
            <person name="Edsinger-Gonzales E."/>
            <person name="Havlak P."/>
            <person name="Hellsten U."/>
            <person name="Kuo D.H."/>
            <person name="Larsson T."/>
            <person name="Lv J."/>
            <person name="Arendt D."/>
            <person name="Savage R."/>
            <person name="Osoegawa K."/>
            <person name="de Jong P."/>
            <person name="Grimwood J."/>
            <person name="Chapman J.A."/>
            <person name="Shapiro H."/>
            <person name="Aerts A."/>
            <person name="Otillar R.P."/>
            <person name="Terry A.Y."/>
            <person name="Boore J.L."/>
            <person name="Grigoriev I.V."/>
            <person name="Lindberg D.R."/>
            <person name="Seaver E.C."/>
            <person name="Weisblat D.A."/>
            <person name="Putnam N.H."/>
            <person name="Rokhsar D.S."/>
        </authorList>
    </citation>
    <scope>NUCLEOTIDE SEQUENCE</scope>
</reference>
<accession>T1ES13</accession>
<evidence type="ECO:0000256" key="7">
    <source>
        <dbReference type="PIRSR" id="PIRSR620405-1"/>
    </source>
</evidence>
<dbReference type="SUPFAM" id="SSF52799">
    <property type="entry name" value="(Phosphotyrosine protein) phosphatases II"/>
    <property type="match status" value="1"/>
</dbReference>
<dbReference type="PRINTS" id="PR01908">
    <property type="entry name" value="ADSPHPHTASE"/>
</dbReference>
<feature type="active site" description="Phosphocysteine intermediate" evidence="7">
    <location>
        <position position="125"/>
    </location>
</feature>
<dbReference type="Proteomes" id="UP000015101">
    <property type="component" value="Unassembled WGS sequence"/>
</dbReference>
<keyword evidence="12" id="KW-1185">Reference proteome</keyword>
<dbReference type="InterPro" id="IPR000340">
    <property type="entry name" value="Dual-sp_phosphatase_cat-dom"/>
</dbReference>
<dbReference type="PROSITE" id="PS50054">
    <property type="entry name" value="TYR_PHOSPHATASE_DUAL"/>
    <property type="match status" value="1"/>
</dbReference>
<protein>
    <recommendedName>
        <fullName evidence="2">protein-serine/threonine phosphatase</fullName>
        <ecNumber evidence="2">3.1.3.16</ecNumber>
    </recommendedName>
</protein>
<dbReference type="GO" id="GO:0043409">
    <property type="term" value="P:negative regulation of MAPK cascade"/>
    <property type="evidence" value="ECO:0000318"/>
    <property type="project" value="GO_Central"/>
</dbReference>
<evidence type="ECO:0000256" key="5">
    <source>
        <dbReference type="ARBA" id="ARBA00047761"/>
    </source>
</evidence>
<dbReference type="AlphaFoldDB" id="T1ES13"/>
<dbReference type="InterPro" id="IPR020422">
    <property type="entry name" value="TYR_PHOSPHATASE_DUAL_dom"/>
</dbReference>
<dbReference type="InterPro" id="IPR029021">
    <property type="entry name" value="Prot-tyrosine_phosphatase-like"/>
</dbReference>
<dbReference type="PROSITE" id="PS00383">
    <property type="entry name" value="TYR_PHOSPHATASE_1"/>
    <property type="match status" value="1"/>
</dbReference>
<dbReference type="PANTHER" id="PTHR45682">
    <property type="entry name" value="AGAP008228-PA"/>
    <property type="match status" value="1"/>
</dbReference>
<dbReference type="InterPro" id="IPR000387">
    <property type="entry name" value="Tyr_Pase_dom"/>
</dbReference>
<dbReference type="CDD" id="cd14498">
    <property type="entry name" value="DSP"/>
    <property type="match status" value="1"/>
</dbReference>
<dbReference type="EnsemblMetazoa" id="HelroT161909">
    <property type="protein sequence ID" value="HelroP161909"/>
    <property type="gene ID" value="HelroG161909"/>
</dbReference>
<evidence type="ECO:0000259" key="8">
    <source>
        <dbReference type="PROSITE" id="PS50054"/>
    </source>
</evidence>
<feature type="domain" description="Tyrosine-protein phosphatase" evidence="8">
    <location>
        <begin position="35"/>
        <end position="169"/>
    </location>
</feature>
<dbReference type="GO" id="GO:0004722">
    <property type="term" value="F:protein serine/threonine phosphatase activity"/>
    <property type="evidence" value="ECO:0007669"/>
    <property type="project" value="UniProtKB-EC"/>
</dbReference>
<dbReference type="Pfam" id="PF00782">
    <property type="entry name" value="DSPc"/>
    <property type="match status" value="1"/>
</dbReference>
<evidence type="ECO:0000256" key="3">
    <source>
        <dbReference type="ARBA" id="ARBA00022801"/>
    </source>
</evidence>
<keyword evidence="3" id="KW-0378">Hydrolase</keyword>
<feature type="domain" description="Tyrosine specific protein phosphatases" evidence="9">
    <location>
        <begin position="102"/>
        <end position="169"/>
    </location>
</feature>
<dbReference type="InterPro" id="IPR016130">
    <property type="entry name" value="Tyr_Pase_AS"/>
</dbReference>
<evidence type="ECO:0000256" key="2">
    <source>
        <dbReference type="ARBA" id="ARBA00013081"/>
    </source>
</evidence>
<reference evidence="11" key="3">
    <citation type="submission" date="2015-06" db="UniProtKB">
        <authorList>
            <consortium name="EnsemblMetazoa"/>
        </authorList>
    </citation>
    <scope>IDENTIFICATION</scope>
</reference>
<gene>
    <name evidence="11" type="primary">20199363</name>
    <name evidence="10" type="ORF">HELRODRAFT_161909</name>
</gene>
<sequence length="169" mass="19460">MDIKLKDEKEKDQEFNLYYTKLENLLDCCYGFPYGCTKVFDFLYLGGEDEAKDKNLIKKLGITHVINCASTYVCTGSKYYGNTLQKYVEFEAEDEEDYNMLQHFNEAYEAIESAKDSQGKALIHCVMGINRSGVLAVAYTMVYKRWGPITAARFVKDARKRVLSNDAFR</sequence>
<proteinExistence type="inferred from homology"/>
<dbReference type="CTD" id="20199363"/>
<dbReference type="HOGENOM" id="CLU_027074_11_3_1"/>
<dbReference type="STRING" id="6412.T1ES13"/>
<evidence type="ECO:0000256" key="6">
    <source>
        <dbReference type="ARBA" id="ARBA00048336"/>
    </source>
</evidence>
<evidence type="ECO:0000313" key="10">
    <source>
        <dbReference type="EMBL" id="ESO02621.1"/>
    </source>
</evidence>
<dbReference type="OrthoDB" id="426001at2759"/>
<dbReference type="RefSeq" id="XP_009020029.1">
    <property type="nucleotide sequence ID" value="XM_009021781.1"/>
</dbReference>
<comment type="catalytic activity">
    <reaction evidence="5">
        <text>O-phospho-L-seryl-[protein] + H2O = L-seryl-[protein] + phosphate</text>
        <dbReference type="Rhea" id="RHEA:20629"/>
        <dbReference type="Rhea" id="RHEA-COMP:9863"/>
        <dbReference type="Rhea" id="RHEA-COMP:11604"/>
        <dbReference type="ChEBI" id="CHEBI:15377"/>
        <dbReference type="ChEBI" id="CHEBI:29999"/>
        <dbReference type="ChEBI" id="CHEBI:43474"/>
        <dbReference type="ChEBI" id="CHEBI:83421"/>
        <dbReference type="EC" id="3.1.3.16"/>
    </reaction>
</comment>
<organism evidence="11 12">
    <name type="scientific">Helobdella robusta</name>
    <name type="common">Californian leech</name>
    <dbReference type="NCBI Taxonomy" id="6412"/>
    <lineage>
        <taxon>Eukaryota</taxon>
        <taxon>Metazoa</taxon>
        <taxon>Spiralia</taxon>
        <taxon>Lophotrochozoa</taxon>
        <taxon>Annelida</taxon>
        <taxon>Clitellata</taxon>
        <taxon>Hirudinea</taxon>
        <taxon>Rhynchobdellida</taxon>
        <taxon>Glossiphoniidae</taxon>
        <taxon>Helobdella</taxon>
    </lineage>
</organism>
<dbReference type="SMART" id="SM00195">
    <property type="entry name" value="DSPc"/>
    <property type="match status" value="1"/>
</dbReference>
<dbReference type="GO" id="GO:0005737">
    <property type="term" value="C:cytoplasm"/>
    <property type="evidence" value="ECO:0000318"/>
    <property type="project" value="GO_Central"/>
</dbReference>
<dbReference type="KEGG" id="hro:HELRODRAFT_161909"/>
<evidence type="ECO:0000313" key="11">
    <source>
        <dbReference type="EnsemblMetazoa" id="HelroP161909"/>
    </source>
</evidence>
<dbReference type="PANTHER" id="PTHR45682:SF5">
    <property type="entry name" value="DUAL SPECIFICITY PROTEIN PHOSPHATASE"/>
    <property type="match status" value="1"/>
</dbReference>
<dbReference type="GO" id="GO:0033549">
    <property type="term" value="F:MAP kinase phosphatase activity"/>
    <property type="evidence" value="ECO:0000318"/>
    <property type="project" value="GO_Central"/>
</dbReference>
<dbReference type="PROSITE" id="PS50056">
    <property type="entry name" value="TYR_PHOSPHATASE_2"/>
    <property type="match status" value="1"/>
</dbReference>
<dbReference type="GO" id="GO:0008138">
    <property type="term" value="F:protein tyrosine/serine/threonine phosphatase activity"/>
    <property type="evidence" value="ECO:0000318"/>
    <property type="project" value="GO_Central"/>
</dbReference>
<dbReference type="EMBL" id="AMQM01000969">
    <property type="status" value="NOT_ANNOTATED_CDS"/>
    <property type="molecule type" value="Genomic_DNA"/>
</dbReference>
<dbReference type="Gene3D" id="3.90.190.10">
    <property type="entry name" value="Protein tyrosine phosphatase superfamily"/>
    <property type="match status" value="1"/>
</dbReference>
<dbReference type="GeneID" id="20199363"/>
<comment type="similarity">
    <text evidence="1">Belongs to the protein-tyrosine phosphatase family. Non-receptor class dual specificity subfamily.</text>
</comment>
<keyword evidence="4" id="KW-0904">Protein phosphatase</keyword>
<evidence type="ECO:0000259" key="9">
    <source>
        <dbReference type="PROSITE" id="PS50056"/>
    </source>
</evidence>
<dbReference type="InParanoid" id="T1ES13"/>
<evidence type="ECO:0000313" key="12">
    <source>
        <dbReference type="Proteomes" id="UP000015101"/>
    </source>
</evidence>
<dbReference type="EMBL" id="KB096742">
    <property type="protein sequence ID" value="ESO02621.1"/>
    <property type="molecule type" value="Genomic_DNA"/>
</dbReference>
<comment type="catalytic activity">
    <reaction evidence="6">
        <text>O-phospho-L-threonyl-[protein] + H2O = L-threonyl-[protein] + phosphate</text>
        <dbReference type="Rhea" id="RHEA:47004"/>
        <dbReference type="Rhea" id="RHEA-COMP:11060"/>
        <dbReference type="Rhea" id="RHEA-COMP:11605"/>
        <dbReference type="ChEBI" id="CHEBI:15377"/>
        <dbReference type="ChEBI" id="CHEBI:30013"/>
        <dbReference type="ChEBI" id="CHEBI:43474"/>
        <dbReference type="ChEBI" id="CHEBI:61977"/>
        <dbReference type="EC" id="3.1.3.16"/>
    </reaction>
</comment>
<evidence type="ECO:0000256" key="4">
    <source>
        <dbReference type="ARBA" id="ARBA00022912"/>
    </source>
</evidence>
<reference evidence="12" key="1">
    <citation type="submission" date="2012-12" db="EMBL/GenBank/DDBJ databases">
        <authorList>
            <person name="Hellsten U."/>
            <person name="Grimwood J."/>
            <person name="Chapman J.A."/>
            <person name="Shapiro H."/>
            <person name="Aerts A."/>
            <person name="Otillar R.P."/>
            <person name="Terry A.Y."/>
            <person name="Boore J.L."/>
            <person name="Simakov O."/>
            <person name="Marletaz F."/>
            <person name="Cho S.-J."/>
            <person name="Edsinger-Gonzales E."/>
            <person name="Havlak P."/>
            <person name="Kuo D.-H."/>
            <person name="Larsson T."/>
            <person name="Lv J."/>
            <person name="Arendt D."/>
            <person name="Savage R."/>
            <person name="Osoegawa K."/>
            <person name="de Jong P."/>
            <person name="Lindberg D.R."/>
            <person name="Seaver E.C."/>
            <person name="Weisblat D.A."/>
            <person name="Putnam N.H."/>
            <person name="Grigoriev I.V."/>
            <person name="Rokhsar D.S."/>
        </authorList>
    </citation>
    <scope>NUCLEOTIDE SEQUENCE</scope>
</reference>